<gene>
    <name evidence="4" type="ORF">LCGC14_0528010</name>
</gene>
<dbReference type="NCBIfam" id="TIGR03696">
    <property type="entry name" value="Rhs_assc_core"/>
    <property type="match status" value="1"/>
</dbReference>
<reference evidence="4" key="1">
    <citation type="journal article" date="2015" name="Nature">
        <title>Complex archaea that bridge the gap between prokaryotes and eukaryotes.</title>
        <authorList>
            <person name="Spang A."/>
            <person name="Saw J.H."/>
            <person name="Jorgensen S.L."/>
            <person name="Zaremba-Niedzwiedzka K."/>
            <person name="Martijn J."/>
            <person name="Lind A.E."/>
            <person name="van Eijk R."/>
            <person name="Schleper C."/>
            <person name="Guy L."/>
            <person name="Ettema T.J."/>
        </authorList>
    </citation>
    <scope>NUCLEOTIDE SEQUENCE</scope>
</reference>
<sequence>DMQENACAVLTTPSSGKFYRARDNGTLQVQHNRFTLLDRLTAEQRADRQQTYTYDAVGNRTGKTITPLVDGEAQASIQKSYQYASNSNRITEIDAQAITADAVGNLTQDRANRELVYDAQSRLTSVKIAGSPVAEFRYNALGQRTQKRNSQGITTFLYGPDGQLLGEQQFDSQGSKLSGQYYIWLERMPVGGVSITFDSQGAIATSEPFYLHSDHLNTPRMATDQAHQNVWQWQSDAFGVGQATGSLVVNLRFPGQYFDQESGLHYNYFRDYDPETGRYVESDPIGLNGGLNTYGYVLANPLLYTDRNGLAVDKVLGGAALGAYFCLKNKKCQELVVEQCKKVFSRKGPSPNDGNAKPHGNNNHNDAIDNRIDDLKKDPSVTDIRKNQQQVDVDGNKVGTNRPDVQYNKDGCHHCVEYDNVPKNSTRRFSR</sequence>
<dbReference type="PANTHER" id="PTHR32305">
    <property type="match status" value="1"/>
</dbReference>
<accession>A0A0F9S178</accession>
<dbReference type="InterPro" id="IPR050708">
    <property type="entry name" value="T6SS_VgrG/RHS"/>
</dbReference>
<organism evidence="4">
    <name type="scientific">marine sediment metagenome</name>
    <dbReference type="NCBI Taxonomy" id="412755"/>
    <lineage>
        <taxon>unclassified sequences</taxon>
        <taxon>metagenomes</taxon>
        <taxon>ecological metagenomes</taxon>
    </lineage>
</organism>
<feature type="region of interest" description="Disordered" evidence="2">
    <location>
        <begin position="346"/>
        <end position="373"/>
    </location>
</feature>
<dbReference type="InterPro" id="IPR022385">
    <property type="entry name" value="Rhs_assc_core"/>
</dbReference>
<dbReference type="AlphaFoldDB" id="A0A0F9S178"/>
<evidence type="ECO:0000259" key="3">
    <source>
        <dbReference type="Pfam" id="PF25023"/>
    </source>
</evidence>
<dbReference type="InterPro" id="IPR056823">
    <property type="entry name" value="TEN-like_YD-shell"/>
</dbReference>
<dbReference type="EMBL" id="LAZR01000681">
    <property type="protein sequence ID" value="KKN60814.1"/>
    <property type="molecule type" value="Genomic_DNA"/>
</dbReference>
<dbReference type="InterPro" id="IPR006530">
    <property type="entry name" value="YD"/>
</dbReference>
<dbReference type="NCBIfam" id="TIGR01643">
    <property type="entry name" value="YD_repeat_2x"/>
    <property type="match status" value="1"/>
</dbReference>
<proteinExistence type="predicted"/>
<feature type="non-terminal residue" evidence="4">
    <location>
        <position position="1"/>
    </location>
</feature>
<keyword evidence="1" id="KW-0677">Repeat</keyword>
<name>A0A0F9S178_9ZZZZ</name>
<evidence type="ECO:0000313" key="4">
    <source>
        <dbReference type="EMBL" id="KKN60814.1"/>
    </source>
</evidence>
<comment type="caution">
    <text evidence="4">The sequence shown here is derived from an EMBL/GenBank/DDBJ whole genome shotgun (WGS) entry which is preliminary data.</text>
</comment>
<evidence type="ECO:0000256" key="2">
    <source>
        <dbReference type="SAM" id="MobiDB-lite"/>
    </source>
</evidence>
<dbReference type="PANTHER" id="PTHR32305:SF15">
    <property type="entry name" value="PROTEIN RHSA-RELATED"/>
    <property type="match status" value="1"/>
</dbReference>
<feature type="domain" description="Teneurin-like YD-shell" evidence="3">
    <location>
        <begin position="45"/>
        <end position="283"/>
    </location>
</feature>
<dbReference type="Pfam" id="PF25023">
    <property type="entry name" value="TEN_YD-shell"/>
    <property type="match status" value="1"/>
</dbReference>
<dbReference type="Gene3D" id="2.180.10.10">
    <property type="entry name" value="RHS repeat-associated core"/>
    <property type="match status" value="1"/>
</dbReference>
<evidence type="ECO:0000256" key="1">
    <source>
        <dbReference type="ARBA" id="ARBA00022737"/>
    </source>
</evidence>
<protein>
    <recommendedName>
        <fullName evidence="3">Teneurin-like YD-shell domain-containing protein</fullName>
    </recommendedName>
</protein>